<dbReference type="SUPFAM" id="SSF51556">
    <property type="entry name" value="Metallo-dependent hydrolases"/>
    <property type="match status" value="1"/>
</dbReference>
<dbReference type="EMBL" id="PYAV01000004">
    <property type="protein sequence ID" value="PSL48455.1"/>
    <property type="molecule type" value="Genomic_DNA"/>
</dbReference>
<reference evidence="1 2" key="1">
    <citation type="submission" date="2018-03" db="EMBL/GenBank/DDBJ databases">
        <title>Genomic Encyclopedia of Type Strains, Phase III (KMG-III): the genomes of soil and plant-associated and newly described type strains.</title>
        <authorList>
            <person name="Whitman W."/>
        </authorList>
    </citation>
    <scope>NUCLEOTIDE SEQUENCE [LARGE SCALE GENOMIC DNA]</scope>
    <source>
        <strain evidence="1 2">CGMCC 1.07653</strain>
    </source>
</reference>
<protein>
    <recommendedName>
        <fullName evidence="3">Cytosolic protein</fullName>
    </recommendedName>
</protein>
<dbReference type="AlphaFoldDB" id="A0A2P8HQH0"/>
<dbReference type="Gene3D" id="3.20.20.140">
    <property type="entry name" value="Metal-dependent hydrolases"/>
    <property type="match status" value="1"/>
</dbReference>
<dbReference type="InterPro" id="IPR046249">
    <property type="entry name" value="DUF6282"/>
</dbReference>
<dbReference type="InterPro" id="IPR032466">
    <property type="entry name" value="Metal_Hydrolase"/>
</dbReference>
<gene>
    <name evidence="1" type="ORF">B0H94_10455</name>
</gene>
<organism evidence="1 2">
    <name type="scientific">Salsuginibacillus halophilus</name>
    <dbReference type="NCBI Taxonomy" id="517424"/>
    <lineage>
        <taxon>Bacteria</taxon>
        <taxon>Bacillati</taxon>
        <taxon>Bacillota</taxon>
        <taxon>Bacilli</taxon>
        <taxon>Bacillales</taxon>
        <taxon>Bacillaceae</taxon>
        <taxon>Salsuginibacillus</taxon>
    </lineage>
</organism>
<evidence type="ECO:0000313" key="1">
    <source>
        <dbReference type="EMBL" id="PSL48455.1"/>
    </source>
</evidence>
<proteinExistence type="predicted"/>
<evidence type="ECO:0008006" key="3">
    <source>
        <dbReference type="Google" id="ProtNLM"/>
    </source>
</evidence>
<evidence type="ECO:0000313" key="2">
    <source>
        <dbReference type="Proteomes" id="UP000242310"/>
    </source>
</evidence>
<keyword evidence="2" id="KW-1185">Reference proteome</keyword>
<name>A0A2P8HQH0_9BACI</name>
<dbReference type="Pfam" id="PF19799">
    <property type="entry name" value="DUF6282"/>
    <property type="match status" value="1"/>
</dbReference>
<comment type="caution">
    <text evidence="1">The sequence shown here is derived from an EMBL/GenBank/DDBJ whole genome shotgun (WGS) entry which is preliminary data.</text>
</comment>
<dbReference type="RefSeq" id="WP_106588028.1">
    <property type="nucleotide sequence ID" value="NZ_PYAV01000004.1"/>
</dbReference>
<dbReference type="OrthoDB" id="9802809at2"/>
<sequence>MKTTYPFLQGGFELHVHSAPSLFPRVQNDWELLEDAREAGMAGVVIKSHEAQTYDRASIVQAKTPDLAVRGGVALNESNGGLSPAVVDMALRLGAAVIWMPTTSAAQHKHYYNQGAMQLGPGARPLAESDEGLTILDEHDRVKPEVYTILELIAQQDAVLATGHLSFHEVERLVEAAQGKGVKKILIQHTDLGIARVPKDLEATLVKKGCWVEKCYLAASPDFQDTTVEAMAASIQDLGRDNCVLVTDYGQAHNLPPVKALGEFTNALHTAGVPEQDIEHMMKHNPRHLLGLS</sequence>
<accession>A0A2P8HQH0</accession>
<dbReference type="Proteomes" id="UP000242310">
    <property type="component" value="Unassembled WGS sequence"/>
</dbReference>